<dbReference type="Pfam" id="PF25077">
    <property type="entry name" value="DUF7800"/>
    <property type="match status" value="1"/>
</dbReference>
<dbReference type="PANTHER" id="PTHR33987:SF1">
    <property type="entry name" value="CALCINEURIN-LIKE METALLO-PHOSPHOESTERASE SUPERFAMILY PROTEIN"/>
    <property type="match status" value="1"/>
</dbReference>
<dbReference type="CDD" id="cd07389">
    <property type="entry name" value="MPP_PhoD"/>
    <property type="match status" value="1"/>
</dbReference>
<proteinExistence type="predicted"/>
<dbReference type="InterPro" id="IPR038607">
    <property type="entry name" value="PhoD-like_sf"/>
</dbReference>
<keyword evidence="1" id="KW-0732">Signal</keyword>
<feature type="domain" description="DUF7800" evidence="3">
    <location>
        <begin position="21"/>
        <end position="105"/>
    </location>
</feature>
<reference evidence="4 5" key="1">
    <citation type="submission" date="2018-07" db="EMBL/GenBank/DDBJ databases">
        <title>Genome sequencing of Runella.</title>
        <authorList>
            <person name="Baek M.-G."/>
            <person name="Yi H."/>
        </authorList>
    </citation>
    <scope>NUCLEOTIDE SEQUENCE [LARGE SCALE GENOMIC DNA]</scope>
    <source>
        <strain evidence="4 5">HYN0085</strain>
    </source>
</reference>
<dbReference type="InterPro" id="IPR056702">
    <property type="entry name" value="DUF7800"/>
</dbReference>
<dbReference type="Pfam" id="PF09423">
    <property type="entry name" value="PhoD"/>
    <property type="match status" value="1"/>
</dbReference>
<dbReference type="EMBL" id="CP030850">
    <property type="protein sequence ID" value="AXE20926.1"/>
    <property type="molecule type" value="Genomic_DNA"/>
</dbReference>
<evidence type="ECO:0000259" key="2">
    <source>
        <dbReference type="Pfam" id="PF09423"/>
    </source>
</evidence>
<protein>
    <submittedName>
        <fullName evidence="4">Alkaline phosphatase family protein</fullName>
    </submittedName>
</protein>
<evidence type="ECO:0000256" key="1">
    <source>
        <dbReference type="SAM" id="SignalP"/>
    </source>
</evidence>
<dbReference type="RefSeq" id="WP_114069687.1">
    <property type="nucleotide sequence ID" value="NZ_CP030850.1"/>
</dbReference>
<accession>A0A344TQK5</accession>
<feature type="chain" id="PRO_5016575670" evidence="1">
    <location>
        <begin position="21"/>
        <end position="437"/>
    </location>
</feature>
<feature type="domain" description="PhoD-like phosphatase metallophosphatase" evidence="2">
    <location>
        <begin position="129"/>
        <end position="384"/>
    </location>
</feature>
<organism evidence="4 5">
    <name type="scientific">Runella rosea</name>
    <dbReference type="NCBI Taxonomy" id="2259595"/>
    <lineage>
        <taxon>Bacteria</taxon>
        <taxon>Pseudomonadati</taxon>
        <taxon>Bacteroidota</taxon>
        <taxon>Cytophagia</taxon>
        <taxon>Cytophagales</taxon>
        <taxon>Spirosomataceae</taxon>
        <taxon>Runella</taxon>
    </lineage>
</organism>
<name>A0A344TQK5_9BACT</name>
<gene>
    <name evidence="4" type="ORF">DR864_25885</name>
</gene>
<sequence>MRKLLFVHFLLCFVTFSLLAQIQSGPMVGYSDMREVLLWVQTKQPAKVKFVYWEQGNMAQKWSTDETLTAKNTAFIARLIADQVQPGKKYDYEVWVDGKKVAITYPLSFQSQTLWQWRTDPPALKFAFGSCTYVNDAPYDRPNSYGGDYEIFKSIVSQKPDFMVWGGDNVYTREPDWNTRTGVLYRNTHTRSLPEMQPLLGSVHHYAIWDDHDYGPNDSDRSFAHKNVTSEAFRLFWGNPNYIFEGACTGTFEWSDAQFFMLDDRWFRAPNNRADDRTYFGEAQINWLIDALTNSKASFKFIVTGGQVINTAAVYENYAIYGEERARFLQKIADAKIPGVIFLTGDRHHTALHKLDRFGTYPLYDFTISPLTSGAGKPIDAEKSATTFVEGTVVGNTRNFGLFEITGPAKERVLKVTVFNAQNQPLWTREIKSNELK</sequence>
<evidence type="ECO:0000313" key="4">
    <source>
        <dbReference type="EMBL" id="AXE20926.1"/>
    </source>
</evidence>
<dbReference type="AlphaFoldDB" id="A0A344TQK5"/>
<dbReference type="KEGG" id="run:DR864_25885"/>
<dbReference type="Gene3D" id="3.60.21.70">
    <property type="entry name" value="PhoD-like phosphatase"/>
    <property type="match status" value="1"/>
</dbReference>
<evidence type="ECO:0000259" key="3">
    <source>
        <dbReference type="Pfam" id="PF25077"/>
    </source>
</evidence>
<keyword evidence="5" id="KW-1185">Reference proteome</keyword>
<evidence type="ECO:0000313" key="5">
    <source>
        <dbReference type="Proteomes" id="UP000251993"/>
    </source>
</evidence>
<dbReference type="InterPro" id="IPR018946">
    <property type="entry name" value="PhoD-like_MPP"/>
</dbReference>
<dbReference type="OrthoDB" id="9763616at2"/>
<dbReference type="PANTHER" id="PTHR33987">
    <property type="entry name" value="CALCINEURIN-LIKE METALLO-PHOSPHOESTERASE SUPERFAMILY PROTEIN"/>
    <property type="match status" value="1"/>
</dbReference>
<feature type="signal peptide" evidence="1">
    <location>
        <begin position="1"/>
        <end position="20"/>
    </location>
</feature>
<dbReference type="Proteomes" id="UP000251993">
    <property type="component" value="Chromosome"/>
</dbReference>
<dbReference type="InterPro" id="IPR029052">
    <property type="entry name" value="Metallo-depent_PP-like"/>
</dbReference>
<dbReference type="SUPFAM" id="SSF56300">
    <property type="entry name" value="Metallo-dependent phosphatases"/>
    <property type="match status" value="1"/>
</dbReference>